<dbReference type="InterPro" id="IPR018244">
    <property type="entry name" value="Allrgn_V5/Tpx1_CS"/>
</dbReference>
<proteinExistence type="predicted"/>
<dbReference type="PRINTS" id="PR00837">
    <property type="entry name" value="V5TPXLIKE"/>
</dbReference>
<dbReference type="PROSITE" id="PS01009">
    <property type="entry name" value="CRISP_1"/>
    <property type="match status" value="1"/>
</dbReference>
<keyword evidence="7" id="KW-1185">Reference proteome</keyword>
<dbReference type="Gene3D" id="3.40.33.10">
    <property type="entry name" value="CAP"/>
    <property type="match status" value="1"/>
</dbReference>
<dbReference type="PANTHER" id="PTHR10334">
    <property type="entry name" value="CYSTEINE-RICH SECRETORY PROTEIN-RELATED"/>
    <property type="match status" value="1"/>
</dbReference>
<dbReference type="SMART" id="SM00198">
    <property type="entry name" value="SCP"/>
    <property type="match status" value="1"/>
</dbReference>
<name>A0AAD5GGH2_AMBAR</name>
<dbReference type="PRINTS" id="PR00838">
    <property type="entry name" value="V5ALLERGEN"/>
</dbReference>
<dbReference type="GO" id="GO:0005576">
    <property type="term" value="C:extracellular region"/>
    <property type="evidence" value="ECO:0007669"/>
    <property type="project" value="InterPro"/>
</dbReference>
<dbReference type="AlphaFoldDB" id="A0AAD5GGH2"/>
<comment type="function">
    <text evidence="1">Probably involved in the defense reaction of plants against pathogens.</text>
</comment>
<evidence type="ECO:0000313" key="5">
    <source>
        <dbReference type="EMBL" id="KAI7741612.1"/>
    </source>
</evidence>
<keyword evidence="3" id="KW-0732">Signal</keyword>
<evidence type="ECO:0000259" key="4">
    <source>
        <dbReference type="SMART" id="SM00198"/>
    </source>
</evidence>
<comment type="caution">
    <text evidence="5">The sequence shown here is derived from an EMBL/GenBank/DDBJ whole genome shotgun (WGS) entry which is preliminary data.</text>
</comment>
<reference evidence="5" key="1">
    <citation type="submission" date="2022-06" db="EMBL/GenBank/DDBJ databases">
        <title>Uncovering the hologenomic basis of an extraordinary plant invasion.</title>
        <authorList>
            <person name="Bieker V.C."/>
            <person name="Martin M.D."/>
            <person name="Gilbert T."/>
            <person name="Hodgins K."/>
            <person name="Battlay P."/>
            <person name="Petersen B."/>
            <person name="Wilson J."/>
        </authorList>
    </citation>
    <scope>NUCLEOTIDE SEQUENCE</scope>
    <source>
        <strain evidence="5">AA19_3_7</strain>
        <tissue evidence="5">Leaf</tissue>
    </source>
</reference>
<feature type="chain" id="PRO_5042441287" description="SCP domain-containing protein" evidence="3">
    <location>
        <begin position="24"/>
        <end position="161"/>
    </location>
</feature>
<feature type="domain" description="SCP" evidence="4">
    <location>
        <begin position="30"/>
        <end position="157"/>
    </location>
</feature>
<keyword evidence="2" id="KW-0568">Pathogenesis-related protein</keyword>
<dbReference type="InterPro" id="IPR002413">
    <property type="entry name" value="V5_allergen-like"/>
</dbReference>
<evidence type="ECO:0000256" key="3">
    <source>
        <dbReference type="SAM" id="SignalP"/>
    </source>
</evidence>
<dbReference type="FunFam" id="3.40.33.10:FF:000004">
    <property type="entry name" value="CAP, cysteine-rich secretory protein, antigen 5"/>
    <property type="match status" value="1"/>
</dbReference>
<dbReference type="EMBL" id="JAMZMK010008157">
    <property type="protein sequence ID" value="KAI7741612.1"/>
    <property type="molecule type" value="Genomic_DNA"/>
</dbReference>
<evidence type="ECO:0000256" key="2">
    <source>
        <dbReference type="ARBA" id="ARBA00023265"/>
    </source>
</evidence>
<sequence>MGNSRNLALVLALSMVILHVSHATEDEPGNRPDDYLNAHSCIRRVLSLPALQWCDNMAKTAQAWADQRKDCKMIHSDRCGENMAAGPLLNGSYAVQMWLDEKRYYDYNENKCVDKMCGHYTQMIWKKTQKVGCGRTKCDDGSYIVVCNYDPPGNTFGEKPY</sequence>
<dbReference type="Proteomes" id="UP001206925">
    <property type="component" value="Unassembled WGS sequence"/>
</dbReference>
<feature type="signal peptide" evidence="3">
    <location>
        <begin position="1"/>
        <end position="23"/>
    </location>
</feature>
<evidence type="ECO:0000313" key="7">
    <source>
        <dbReference type="Proteomes" id="UP001206925"/>
    </source>
</evidence>
<dbReference type="InterPro" id="IPR001283">
    <property type="entry name" value="CRISP-related"/>
</dbReference>
<gene>
    <name evidence="5" type="ORF">M8C21_025651</name>
    <name evidence="6" type="ORF">M8C21_026859</name>
</gene>
<dbReference type="EMBL" id="JAMZMK010007065">
    <property type="protein sequence ID" value="KAI7745995.1"/>
    <property type="molecule type" value="Genomic_DNA"/>
</dbReference>
<evidence type="ECO:0000313" key="6">
    <source>
        <dbReference type="EMBL" id="KAI7745995.1"/>
    </source>
</evidence>
<protein>
    <recommendedName>
        <fullName evidence="4">SCP domain-containing protein</fullName>
    </recommendedName>
</protein>
<evidence type="ECO:0000256" key="1">
    <source>
        <dbReference type="ARBA" id="ARBA00003143"/>
    </source>
</evidence>
<dbReference type="Pfam" id="PF00188">
    <property type="entry name" value="CAP"/>
    <property type="match status" value="1"/>
</dbReference>
<dbReference type="InterPro" id="IPR014044">
    <property type="entry name" value="CAP_dom"/>
</dbReference>
<keyword evidence="2" id="KW-0611">Plant defense</keyword>
<accession>A0AAD5GGH2</accession>
<dbReference type="InterPro" id="IPR035940">
    <property type="entry name" value="CAP_sf"/>
</dbReference>
<organism evidence="5 7">
    <name type="scientific">Ambrosia artemisiifolia</name>
    <name type="common">Common ragweed</name>
    <dbReference type="NCBI Taxonomy" id="4212"/>
    <lineage>
        <taxon>Eukaryota</taxon>
        <taxon>Viridiplantae</taxon>
        <taxon>Streptophyta</taxon>
        <taxon>Embryophyta</taxon>
        <taxon>Tracheophyta</taxon>
        <taxon>Spermatophyta</taxon>
        <taxon>Magnoliopsida</taxon>
        <taxon>eudicotyledons</taxon>
        <taxon>Gunneridae</taxon>
        <taxon>Pentapetalae</taxon>
        <taxon>asterids</taxon>
        <taxon>campanulids</taxon>
        <taxon>Asterales</taxon>
        <taxon>Asteraceae</taxon>
        <taxon>Asteroideae</taxon>
        <taxon>Heliantheae alliance</taxon>
        <taxon>Heliantheae</taxon>
        <taxon>Ambrosia</taxon>
    </lineage>
</organism>
<dbReference type="SUPFAM" id="SSF55797">
    <property type="entry name" value="PR-1-like"/>
    <property type="match status" value="1"/>
</dbReference>